<accession>A0ABY4BYC1</accession>
<dbReference type="RefSeq" id="WP_243553650.1">
    <property type="nucleotide sequence ID" value="NZ_CP094528.1"/>
</dbReference>
<keyword evidence="2" id="KW-1185">Reference proteome</keyword>
<dbReference type="EMBL" id="CP094528">
    <property type="protein sequence ID" value="UOE42718.1"/>
    <property type="molecule type" value="Genomic_DNA"/>
</dbReference>
<sequence length="98" mass="11105">MNTPNDLRIEVNELRRIATRLFDALEESEGDAVDLAADYFYSVPIPELYDVSGDVPQLTIGQLTESWSNLRTANDSSIPWEFVWFGDVLKAIGHRFSV</sequence>
<organism evidence="1 2">
    <name type="scientific">Agromyces larvae</name>
    <dbReference type="NCBI Taxonomy" id="2929802"/>
    <lineage>
        <taxon>Bacteria</taxon>
        <taxon>Bacillati</taxon>
        <taxon>Actinomycetota</taxon>
        <taxon>Actinomycetes</taxon>
        <taxon>Micrococcales</taxon>
        <taxon>Microbacteriaceae</taxon>
        <taxon>Agromyces</taxon>
    </lineage>
</organism>
<evidence type="ECO:0000313" key="1">
    <source>
        <dbReference type="EMBL" id="UOE42718.1"/>
    </source>
</evidence>
<protein>
    <submittedName>
        <fullName evidence="1">Uncharacterized protein</fullName>
    </submittedName>
</protein>
<proteinExistence type="predicted"/>
<name>A0ABY4BYC1_9MICO</name>
<dbReference type="Proteomes" id="UP000832097">
    <property type="component" value="Chromosome"/>
</dbReference>
<evidence type="ECO:0000313" key="2">
    <source>
        <dbReference type="Proteomes" id="UP000832097"/>
    </source>
</evidence>
<reference evidence="1 2" key="1">
    <citation type="submission" date="2022-03" db="EMBL/GenBank/DDBJ databases">
        <title>Mucilaginibacter sp. isolated from the gut of Protaetia brevitarsis seulensis larvae.</title>
        <authorList>
            <person name="Won M."/>
            <person name="Kim S.-J."/>
            <person name="Kwon S.-W."/>
        </authorList>
    </citation>
    <scope>NUCLEOTIDE SEQUENCE [LARGE SCALE GENOMIC DNA]</scope>
    <source>
        <strain evidence="1 2">CFWR-12</strain>
    </source>
</reference>
<gene>
    <name evidence="1" type="ORF">MTO99_11000</name>
</gene>